<evidence type="ECO:0000313" key="2">
    <source>
        <dbReference type="Proteomes" id="UP001329430"/>
    </source>
</evidence>
<comment type="caution">
    <text evidence="1">The sequence shown here is derived from an EMBL/GenBank/DDBJ whole genome shotgun (WGS) entry which is preliminary data.</text>
</comment>
<dbReference type="PANTHER" id="PTHR47018:SF3">
    <property type="entry name" value="MYCBP-ASSOCIATED PROTEIN"/>
    <property type="match status" value="1"/>
</dbReference>
<organism evidence="1 2">
    <name type="scientific">Pyrocoelia pectoralis</name>
    <dbReference type="NCBI Taxonomy" id="417401"/>
    <lineage>
        <taxon>Eukaryota</taxon>
        <taxon>Metazoa</taxon>
        <taxon>Ecdysozoa</taxon>
        <taxon>Arthropoda</taxon>
        <taxon>Hexapoda</taxon>
        <taxon>Insecta</taxon>
        <taxon>Pterygota</taxon>
        <taxon>Neoptera</taxon>
        <taxon>Endopterygota</taxon>
        <taxon>Coleoptera</taxon>
        <taxon>Polyphaga</taxon>
        <taxon>Elateriformia</taxon>
        <taxon>Elateroidea</taxon>
        <taxon>Lampyridae</taxon>
        <taxon>Lampyrinae</taxon>
        <taxon>Pyrocoelia</taxon>
    </lineage>
</organism>
<keyword evidence="2" id="KW-1185">Reference proteome</keyword>
<sequence length="286" mass="32211">MGRLFGPSSRRLCNILYSMVIRPSPCGASTFSLPIIPACPLSHTSSRVLLFITCSSTFVVHLNTCAIQQPFSSQTQGYRQGLLSHWSKSRIIFLPFINANPGDYDTIYTALLQASNKCIEQQQKVCFVTFDQPLYHKARDIVASCTLNNDSCQVIIRLGGFHLLIIVFAASSVDKMLNGYAYGRAVRAHQLIHLALAKIVLSKTDLTEEDRVIMEDILLVPEQILDKSESEVLQSIADKFTETISRLKNYGCTAKLWVQYFKMVTLMKNFIHAERMGNWALHLKTI</sequence>
<accession>A0AAN7VCQ0</accession>
<proteinExistence type="predicted"/>
<dbReference type="PANTHER" id="PTHR47018">
    <property type="entry name" value="CXC DOMAIN-CONTAINING PROTEIN-RELATED"/>
    <property type="match status" value="1"/>
</dbReference>
<dbReference type="AlphaFoldDB" id="A0AAN7VCQ0"/>
<name>A0AAN7VCQ0_9COLE</name>
<gene>
    <name evidence="1" type="ORF">RI129_008843</name>
</gene>
<reference evidence="1 2" key="1">
    <citation type="journal article" date="2024" name="Insects">
        <title>An Improved Chromosome-Level Genome Assembly of the Firefly Pyrocoelia pectoralis.</title>
        <authorList>
            <person name="Fu X."/>
            <person name="Meyer-Rochow V.B."/>
            <person name="Ballantyne L."/>
            <person name="Zhu X."/>
        </authorList>
    </citation>
    <scope>NUCLEOTIDE SEQUENCE [LARGE SCALE GENOMIC DNA]</scope>
    <source>
        <strain evidence="1">XCY_ONT2</strain>
    </source>
</reference>
<dbReference type="EMBL" id="JAVRBK010000006">
    <property type="protein sequence ID" value="KAK5642676.1"/>
    <property type="molecule type" value="Genomic_DNA"/>
</dbReference>
<dbReference type="Proteomes" id="UP001329430">
    <property type="component" value="Chromosome 6"/>
</dbReference>
<evidence type="ECO:0000313" key="1">
    <source>
        <dbReference type="EMBL" id="KAK5642676.1"/>
    </source>
</evidence>
<protein>
    <submittedName>
        <fullName evidence="1">Uncharacterized protein</fullName>
    </submittedName>
</protein>